<dbReference type="AlphaFoldDB" id="A0A4V3EIH2"/>
<protein>
    <submittedName>
        <fullName evidence="2">H+/Cl-antiporter ClcA</fullName>
    </submittedName>
</protein>
<feature type="transmembrane region" description="Helical" evidence="1">
    <location>
        <begin position="7"/>
        <end position="32"/>
    </location>
</feature>
<feature type="transmembrane region" description="Helical" evidence="1">
    <location>
        <begin position="205"/>
        <end position="225"/>
    </location>
</feature>
<feature type="transmembrane region" description="Helical" evidence="1">
    <location>
        <begin position="346"/>
        <end position="376"/>
    </location>
</feature>
<reference evidence="2 3" key="1">
    <citation type="submission" date="2019-03" db="EMBL/GenBank/DDBJ databases">
        <title>Sequencing the genomes of 1000 actinobacteria strains.</title>
        <authorList>
            <person name="Klenk H.-P."/>
        </authorList>
    </citation>
    <scope>NUCLEOTIDE SEQUENCE [LARGE SCALE GENOMIC DNA]</scope>
    <source>
        <strain evidence="2 3">DSM 18936</strain>
    </source>
</reference>
<sequence>MNRLGSVGALFATAIVTGAIAAVITAAFIWCYEHGIDFVWGDVPDALGVDPYGSWFTIAVPVVGGLLVGLVHLWIGDHPQAMEVALETWKSGERLAPSIAPKTMLAAAVILILGGPVGFEAAIVGVAGGMAAWSAVRIRSVGSLVRQVWGAERIDMLPEQFAKSPYWVAGITSLVAYRWMPFGGIDMGFRFDRFDGEWAVGDAATAFVTAVLVTVPTLLALVVIQRCERSTRYERSPIVYGMVGGLLFAILALGNEIVLFSGQMQFQQLPFESDGALLYVTVAKFAALLIAVSTGWRGGPIFPLYTSIGAFAIVAADVVGATTDIVQVAALAAVSTVLVKGNVPLALVLTLYVVPISYGFVMVIGSVAAVVVLALLRTSGVIPEPDEPEPA</sequence>
<keyword evidence="1" id="KW-1133">Transmembrane helix</keyword>
<name>A0A4V3EIH2_9ACTN</name>
<dbReference type="SUPFAM" id="SSF81340">
    <property type="entry name" value="Clc chloride channel"/>
    <property type="match status" value="1"/>
</dbReference>
<gene>
    <name evidence="2" type="ORF">BDK89_0063</name>
</gene>
<dbReference type="Gene3D" id="1.10.3080.10">
    <property type="entry name" value="Clc chloride channel"/>
    <property type="match status" value="1"/>
</dbReference>
<dbReference type="InterPro" id="IPR014743">
    <property type="entry name" value="Cl-channel_core"/>
</dbReference>
<dbReference type="EMBL" id="SOAU01000001">
    <property type="protein sequence ID" value="TDT14508.1"/>
    <property type="molecule type" value="Genomic_DNA"/>
</dbReference>
<feature type="transmembrane region" description="Helical" evidence="1">
    <location>
        <begin position="308"/>
        <end position="334"/>
    </location>
</feature>
<evidence type="ECO:0000256" key="1">
    <source>
        <dbReference type="SAM" id="Phobius"/>
    </source>
</evidence>
<keyword evidence="1" id="KW-0472">Membrane</keyword>
<keyword evidence="3" id="KW-1185">Reference proteome</keyword>
<evidence type="ECO:0000313" key="2">
    <source>
        <dbReference type="EMBL" id="TDT14508.1"/>
    </source>
</evidence>
<feature type="transmembrane region" description="Helical" evidence="1">
    <location>
        <begin position="237"/>
        <end position="264"/>
    </location>
</feature>
<accession>A0A4V3EIH2</accession>
<keyword evidence="1" id="KW-0812">Transmembrane</keyword>
<dbReference type="Proteomes" id="UP000294558">
    <property type="component" value="Unassembled WGS sequence"/>
</dbReference>
<organism evidence="2 3">
    <name type="scientific">Ilumatobacter fluminis</name>
    <dbReference type="NCBI Taxonomy" id="467091"/>
    <lineage>
        <taxon>Bacteria</taxon>
        <taxon>Bacillati</taxon>
        <taxon>Actinomycetota</taxon>
        <taxon>Acidimicrobiia</taxon>
        <taxon>Acidimicrobiales</taxon>
        <taxon>Ilumatobacteraceae</taxon>
        <taxon>Ilumatobacter</taxon>
    </lineage>
</organism>
<feature type="transmembrane region" description="Helical" evidence="1">
    <location>
        <begin position="52"/>
        <end position="75"/>
    </location>
</feature>
<feature type="transmembrane region" description="Helical" evidence="1">
    <location>
        <begin position="276"/>
        <end position="296"/>
    </location>
</feature>
<evidence type="ECO:0000313" key="3">
    <source>
        <dbReference type="Proteomes" id="UP000294558"/>
    </source>
</evidence>
<comment type="caution">
    <text evidence="2">The sequence shown here is derived from an EMBL/GenBank/DDBJ whole genome shotgun (WGS) entry which is preliminary data.</text>
</comment>
<proteinExistence type="predicted"/>